<dbReference type="Pfam" id="PF08757">
    <property type="entry name" value="CotH"/>
    <property type="match status" value="1"/>
</dbReference>
<keyword evidence="4" id="KW-1185">Reference proteome</keyword>
<sequence length="513" mass="57079">MKRFIPLTTAGAVLLTASAFAQPGPPPGANGAGRPPGGGGGPNESPERELLDKFDANKNGRLETAERSKALEFVQQNPTSRRRGPRRGEQQELKIQAGKKISPSDIEKVKGEVYDPKLLRTLFIDFENDQWEKELEAFNNSDVDVPAKLTIDGKVYEGVGIHFRGASSYFRTRSGQKRSLNVSLDHSDKDQRLDGYKTLNLNNSFGDASLLGAVIYSQIARSLTPAPKVNLVRVVINGEYWGIYQNQQQFDKDFLKENYDTKKGARWKAPGSPRGDAGLKYLGEDLAEYKKRFEQKKGDAEDWQALIGLCKVLNETPIDQLEAALAPILDIESTLRFLAIDCTLMNSDGYWARASDFTLYRDPKGMFHIVPHDMNEAFRAGHRRRGESAADASPFSLDPLVGLDDDSKPLRSKLLKVPSLRKRYLAHCESIARDWLDWKKLGPIVAEYRAMIKDDVIADTRKNGSTEAFLKLTADQPDELSEVRGAGTPIRTFADGRRAFLLSHPAIKGAAKE</sequence>
<keyword evidence="2" id="KW-0732">Signal</keyword>
<evidence type="ECO:0000256" key="2">
    <source>
        <dbReference type="SAM" id="SignalP"/>
    </source>
</evidence>
<protein>
    <submittedName>
        <fullName evidence="3">CotH kinase family protein</fullName>
    </submittedName>
</protein>
<name>A0AAE2VC72_9BACT</name>
<feature type="region of interest" description="Disordered" evidence="1">
    <location>
        <begin position="18"/>
        <end position="100"/>
    </location>
</feature>
<comment type="caution">
    <text evidence="3">The sequence shown here is derived from an EMBL/GenBank/DDBJ whole genome shotgun (WGS) entry which is preliminary data.</text>
</comment>
<evidence type="ECO:0000256" key="1">
    <source>
        <dbReference type="SAM" id="MobiDB-lite"/>
    </source>
</evidence>
<evidence type="ECO:0000313" key="3">
    <source>
        <dbReference type="EMBL" id="MBK1855300.1"/>
    </source>
</evidence>
<dbReference type="AlphaFoldDB" id="A0AAE2VC72"/>
<keyword evidence="3" id="KW-0808">Transferase</keyword>
<organism evidence="3 4">
    <name type="scientific">Oceaniferula flava</name>
    <dbReference type="NCBI Taxonomy" id="2800421"/>
    <lineage>
        <taxon>Bacteria</taxon>
        <taxon>Pseudomonadati</taxon>
        <taxon>Verrucomicrobiota</taxon>
        <taxon>Verrucomicrobiia</taxon>
        <taxon>Verrucomicrobiales</taxon>
        <taxon>Verrucomicrobiaceae</taxon>
        <taxon>Oceaniferula</taxon>
    </lineage>
</organism>
<feature type="chain" id="PRO_5041997750" evidence="2">
    <location>
        <begin position="22"/>
        <end position="513"/>
    </location>
</feature>
<dbReference type="PANTHER" id="PTHR40050">
    <property type="entry name" value="INNER SPORE COAT PROTEIN H"/>
    <property type="match status" value="1"/>
</dbReference>
<keyword evidence="3" id="KW-0418">Kinase</keyword>
<accession>A0AAE2VC72</accession>
<dbReference type="Proteomes" id="UP000634206">
    <property type="component" value="Unassembled WGS sequence"/>
</dbReference>
<proteinExistence type="predicted"/>
<dbReference type="EMBL" id="JAENIG010000006">
    <property type="protein sequence ID" value="MBK1855300.1"/>
    <property type="molecule type" value="Genomic_DNA"/>
</dbReference>
<dbReference type="InterPro" id="IPR014867">
    <property type="entry name" value="Spore_coat_CotH_CotH2/3/7"/>
</dbReference>
<dbReference type="GO" id="GO:0016301">
    <property type="term" value="F:kinase activity"/>
    <property type="evidence" value="ECO:0007669"/>
    <property type="project" value="UniProtKB-KW"/>
</dbReference>
<evidence type="ECO:0000313" key="4">
    <source>
        <dbReference type="Proteomes" id="UP000634206"/>
    </source>
</evidence>
<reference evidence="3" key="1">
    <citation type="submission" date="2021-01" db="EMBL/GenBank/DDBJ databases">
        <title>Modified the classification status of verrucomicrobia.</title>
        <authorList>
            <person name="Feng X."/>
        </authorList>
    </citation>
    <scope>NUCLEOTIDE SEQUENCE</scope>
    <source>
        <strain evidence="3">5K15</strain>
    </source>
</reference>
<gene>
    <name evidence="3" type="ORF">JIN83_10045</name>
</gene>
<feature type="signal peptide" evidence="2">
    <location>
        <begin position="1"/>
        <end position="21"/>
    </location>
</feature>
<feature type="compositionally biased region" description="Basic and acidic residues" evidence="1">
    <location>
        <begin position="45"/>
        <end position="70"/>
    </location>
</feature>
<dbReference type="RefSeq" id="WP_309489913.1">
    <property type="nucleotide sequence ID" value="NZ_JAENIG010000006.1"/>
</dbReference>
<feature type="compositionally biased region" description="Gly residues" evidence="1">
    <location>
        <begin position="30"/>
        <end position="42"/>
    </location>
</feature>
<dbReference type="PANTHER" id="PTHR40050:SF1">
    <property type="entry name" value="INNER SPORE COAT PROTEIN H"/>
    <property type="match status" value="1"/>
</dbReference>